<dbReference type="GO" id="GO:0003677">
    <property type="term" value="F:DNA binding"/>
    <property type="evidence" value="ECO:0007669"/>
    <property type="project" value="UniProtKB-KW"/>
</dbReference>
<feature type="domain" description="RNA polymerase sigma-70 region 3" evidence="7">
    <location>
        <begin position="149"/>
        <end position="219"/>
    </location>
</feature>
<gene>
    <name evidence="10" type="ORF">J421_5061</name>
</gene>
<keyword evidence="4" id="KW-0804">Transcription</keyword>
<dbReference type="OrthoDB" id="1185556at2"/>
<evidence type="ECO:0000259" key="7">
    <source>
        <dbReference type="Pfam" id="PF04539"/>
    </source>
</evidence>
<proteinExistence type="predicted"/>
<dbReference type="PATRIC" id="fig|861299.3.peg.5114"/>
<accession>W0RPD3</accession>
<dbReference type="Pfam" id="PF00140">
    <property type="entry name" value="Sigma70_r1_2"/>
    <property type="match status" value="1"/>
</dbReference>
<dbReference type="EMBL" id="CP007129">
    <property type="protein sequence ID" value="AHG92596.1"/>
    <property type="molecule type" value="Genomic_DNA"/>
</dbReference>
<dbReference type="KEGG" id="gba:J421_5061"/>
<evidence type="ECO:0000256" key="5">
    <source>
        <dbReference type="SAM" id="MobiDB-lite"/>
    </source>
</evidence>
<dbReference type="Pfam" id="PF04542">
    <property type="entry name" value="Sigma70_r2"/>
    <property type="match status" value="1"/>
</dbReference>
<dbReference type="RefSeq" id="WP_025413930.1">
    <property type="nucleotide sequence ID" value="NZ_CP007129.1"/>
</dbReference>
<evidence type="ECO:0000256" key="1">
    <source>
        <dbReference type="ARBA" id="ARBA00023015"/>
    </source>
</evidence>
<dbReference type="NCBIfam" id="TIGR02937">
    <property type="entry name" value="sigma70-ECF"/>
    <property type="match status" value="1"/>
</dbReference>
<dbReference type="GO" id="GO:0016987">
    <property type="term" value="F:sigma factor activity"/>
    <property type="evidence" value="ECO:0007669"/>
    <property type="project" value="UniProtKB-KW"/>
</dbReference>
<evidence type="ECO:0000259" key="6">
    <source>
        <dbReference type="Pfam" id="PF00140"/>
    </source>
</evidence>
<dbReference type="Pfam" id="PF04539">
    <property type="entry name" value="Sigma70_r3"/>
    <property type="match status" value="1"/>
</dbReference>
<reference evidence="10 11" key="1">
    <citation type="journal article" date="2014" name="Genome Announc.">
        <title>Genome Sequence and Methylome of Soil Bacterium Gemmatirosa kalamazoonensis KBS708T, a Member of the Rarely Cultivated Gemmatimonadetes Phylum.</title>
        <authorList>
            <person name="Debruyn J.M."/>
            <person name="Radosevich M."/>
            <person name="Wommack K.E."/>
            <person name="Polson S.W."/>
            <person name="Hauser L.J."/>
            <person name="Fawaz M.N."/>
            <person name="Korlach J."/>
            <person name="Tsai Y.C."/>
        </authorList>
    </citation>
    <scope>NUCLEOTIDE SEQUENCE [LARGE SCALE GENOMIC DNA]</scope>
    <source>
        <strain evidence="10 11">KBS708</strain>
        <plasmid evidence="11">Plasmid 1</plasmid>
    </source>
</reference>
<dbReference type="InterPro" id="IPR013324">
    <property type="entry name" value="RNA_pol_sigma_r3/r4-like"/>
</dbReference>
<keyword evidence="2" id="KW-0731">Sigma factor</keyword>
<dbReference type="PIRSF" id="PIRSF000770">
    <property type="entry name" value="RNA_pol_sigma-SigE/K"/>
    <property type="match status" value="1"/>
</dbReference>
<dbReference type="Gene3D" id="1.10.10.10">
    <property type="entry name" value="Winged helix-like DNA-binding domain superfamily/Winged helix DNA-binding domain"/>
    <property type="match status" value="2"/>
</dbReference>
<dbReference type="InterPro" id="IPR050239">
    <property type="entry name" value="Sigma-70_RNA_pol_init_factors"/>
</dbReference>
<dbReference type="PANTHER" id="PTHR30603">
    <property type="entry name" value="RNA POLYMERASE SIGMA FACTOR RPO"/>
    <property type="match status" value="1"/>
</dbReference>
<organism evidence="10 11">
    <name type="scientific">Gemmatirosa kalamazoonensis</name>
    <dbReference type="NCBI Taxonomy" id="861299"/>
    <lineage>
        <taxon>Bacteria</taxon>
        <taxon>Pseudomonadati</taxon>
        <taxon>Gemmatimonadota</taxon>
        <taxon>Gemmatimonadia</taxon>
        <taxon>Gemmatimonadales</taxon>
        <taxon>Gemmatimonadaceae</taxon>
        <taxon>Gemmatirosa</taxon>
    </lineage>
</organism>
<keyword evidence="11" id="KW-1185">Reference proteome</keyword>
<dbReference type="SUPFAM" id="SSF88659">
    <property type="entry name" value="Sigma3 and sigma4 domains of RNA polymerase sigma factors"/>
    <property type="match status" value="2"/>
</dbReference>
<dbReference type="InterPro" id="IPR013325">
    <property type="entry name" value="RNA_pol_sigma_r2"/>
</dbReference>
<protein>
    <submittedName>
        <fullName evidence="10">RNA polymerase sigma factor, sigma-70 family</fullName>
    </submittedName>
</protein>
<dbReference type="GO" id="GO:0006352">
    <property type="term" value="P:DNA-templated transcription initiation"/>
    <property type="evidence" value="ECO:0007669"/>
    <property type="project" value="InterPro"/>
</dbReference>
<sequence length="298" mass="32883">MTALPLSSADDRSHRRRAEPPTDGPSLASYLNEIGAHPLLSREQEAALARRVARGGDDAGEALDALVSANLRFVVSVAKRYQHLGLALSDLIGEGNLGLVRAARRFDATQGVKFISYAVWWIRQAIFQALAEHSRIVRLPVHRAGAVFRVSRHASALQQELGREATVAELARRAALTESDVEIALAVPQRAHVSLDAPLARDADDPLRDRLADRTTQPPDEPVMEHFRSTLVETALASLRPREARILRLYYGFDGEPLTLEEIAARLGVTRERVRQIKERALSRLRRSAAAASLAQLR</sequence>
<name>W0RPD3_9BACT</name>
<evidence type="ECO:0000256" key="2">
    <source>
        <dbReference type="ARBA" id="ARBA00023082"/>
    </source>
</evidence>
<dbReference type="InParanoid" id="W0RPD3"/>
<keyword evidence="10" id="KW-0614">Plasmid</keyword>
<dbReference type="Pfam" id="PF04545">
    <property type="entry name" value="Sigma70_r4"/>
    <property type="match status" value="1"/>
</dbReference>
<evidence type="ECO:0000256" key="4">
    <source>
        <dbReference type="ARBA" id="ARBA00023163"/>
    </source>
</evidence>
<feature type="domain" description="RNA polymerase sigma-70 region 4" evidence="9">
    <location>
        <begin position="235"/>
        <end position="286"/>
    </location>
</feature>
<evidence type="ECO:0000313" key="11">
    <source>
        <dbReference type="Proteomes" id="UP000019151"/>
    </source>
</evidence>
<dbReference type="InterPro" id="IPR007624">
    <property type="entry name" value="RNA_pol_sigma70_r3"/>
</dbReference>
<keyword evidence="1" id="KW-0805">Transcription regulation</keyword>
<dbReference type="PANTHER" id="PTHR30603:SF47">
    <property type="entry name" value="RNA POLYMERASE SIGMA FACTOR SIGD, CHLOROPLASTIC"/>
    <property type="match status" value="1"/>
</dbReference>
<feature type="domain" description="RNA polymerase sigma-70 region 1.2" evidence="6">
    <location>
        <begin position="26"/>
        <end position="57"/>
    </location>
</feature>
<dbReference type="Gene3D" id="1.10.601.10">
    <property type="entry name" value="RNA Polymerase Primary Sigma Factor"/>
    <property type="match status" value="1"/>
</dbReference>
<dbReference type="Proteomes" id="UP000019151">
    <property type="component" value="Plasmid 1"/>
</dbReference>
<dbReference type="InterPro" id="IPR007630">
    <property type="entry name" value="RNA_pol_sigma70_r4"/>
</dbReference>
<evidence type="ECO:0000256" key="3">
    <source>
        <dbReference type="ARBA" id="ARBA00023125"/>
    </source>
</evidence>
<dbReference type="HOGENOM" id="CLU_014793_3_5_0"/>
<evidence type="ECO:0000313" key="10">
    <source>
        <dbReference type="EMBL" id="AHG92596.1"/>
    </source>
</evidence>
<dbReference type="FunCoup" id="W0RPD3">
    <property type="interactions" value="523"/>
</dbReference>
<keyword evidence="3" id="KW-0238">DNA-binding</keyword>
<dbReference type="InterPro" id="IPR007627">
    <property type="entry name" value="RNA_pol_sigma70_r2"/>
</dbReference>
<dbReference type="CDD" id="cd06171">
    <property type="entry name" value="Sigma70_r4"/>
    <property type="match status" value="1"/>
</dbReference>
<geneLocation type="plasmid" evidence="10 11">
    <name>1</name>
</geneLocation>
<dbReference type="InterPro" id="IPR009042">
    <property type="entry name" value="RNA_pol_sigma70_r1_2"/>
</dbReference>
<dbReference type="InterPro" id="IPR036388">
    <property type="entry name" value="WH-like_DNA-bd_sf"/>
</dbReference>
<dbReference type="InterPro" id="IPR000943">
    <property type="entry name" value="RNA_pol_sigma70"/>
</dbReference>
<dbReference type="PRINTS" id="PR00046">
    <property type="entry name" value="SIGMA70FCT"/>
</dbReference>
<feature type="domain" description="RNA polymerase sigma-70 region 2" evidence="8">
    <location>
        <begin position="66"/>
        <end position="135"/>
    </location>
</feature>
<dbReference type="SUPFAM" id="SSF88946">
    <property type="entry name" value="Sigma2 domain of RNA polymerase sigma factors"/>
    <property type="match status" value="1"/>
</dbReference>
<evidence type="ECO:0000259" key="8">
    <source>
        <dbReference type="Pfam" id="PF04542"/>
    </source>
</evidence>
<feature type="region of interest" description="Disordered" evidence="5">
    <location>
        <begin position="1"/>
        <end position="26"/>
    </location>
</feature>
<evidence type="ECO:0000259" key="9">
    <source>
        <dbReference type="Pfam" id="PF04545"/>
    </source>
</evidence>
<dbReference type="AlphaFoldDB" id="W0RPD3"/>
<dbReference type="InterPro" id="IPR014284">
    <property type="entry name" value="RNA_pol_sigma-70_dom"/>
</dbReference>